<dbReference type="PANTHER" id="PTHR32194">
    <property type="entry name" value="METALLOPROTEASE TLDD"/>
    <property type="match status" value="1"/>
</dbReference>
<evidence type="ECO:0000256" key="9">
    <source>
        <dbReference type="ARBA" id="ARBA00026071"/>
    </source>
</evidence>
<dbReference type="SUPFAM" id="SSF56235">
    <property type="entry name" value="N-terminal nucleophile aminohydrolases (Ntn hydrolases)"/>
    <property type="match status" value="1"/>
</dbReference>
<keyword evidence="12" id="KW-1185">Reference proteome</keyword>
<dbReference type="Proteomes" id="UP000295192">
    <property type="component" value="Unassembled WGS sequence"/>
</dbReference>
<keyword evidence="6" id="KW-0888">Threonine protease</keyword>
<evidence type="ECO:0000256" key="3">
    <source>
        <dbReference type="ARBA" id="ARBA00012039"/>
    </source>
</evidence>
<dbReference type="InterPro" id="IPR023333">
    <property type="entry name" value="Proteasome_suB-type"/>
</dbReference>
<dbReference type="PRINTS" id="PR00141">
    <property type="entry name" value="PROTEASOME"/>
</dbReference>
<evidence type="ECO:0000313" key="11">
    <source>
        <dbReference type="EMBL" id="TDG50125.1"/>
    </source>
</evidence>
<comment type="subunit">
    <text evidence="9">The 26S proteasome consists of a 20S proteasome core and two 19S regulatory subunits. The 20S proteasome core is composed of 28 subunits that are arranged in four stacked rings, resulting in a barrel-shaped structure. The two end rings are each formed by seven alpha subunits, and the two central rings are each formed by seven beta subunits. The catalytic chamber with the active sites is on the inside of the barrel.</text>
</comment>
<name>A0A484BQG7_DRONA</name>
<organism evidence="11 12">
    <name type="scientific">Drosophila navojoa</name>
    <name type="common">Fruit fly</name>
    <dbReference type="NCBI Taxonomy" id="7232"/>
    <lineage>
        <taxon>Eukaryota</taxon>
        <taxon>Metazoa</taxon>
        <taxon>Ecdysozoa</taxon>
        <taxon>Arthropoda</taxon>
        <taxon>Hexapoda</taxon>
        <taxon>Insecta</taxon>
        <taxon>Pterygota</taxon>
        <taxon>Neoptera</taxon>
        <taxon>Endopterygota</taxon>
        <taxon>Diptera</taxon>
        <taxon>Brachycera</taxon>
        <taxon>Muscomorpha</taxon>
        <taxon>Ephydroidea</taxon>
        <taxon>Drosophilidae</taxon>
        <taxon>Drosophila</taxon>
    </lineage>
</organism>
<dbReference type="GO" id="GO:0005737">
    <property type="term" value="C:cytoplasm"/>
    <property type="evidence" value="ECO:0007669"/>
    <property type="project" value="TreeGrafter"/>
</dbReference>
<dbReference type="GO" id="GO:0004298">
    <property type="term" value="F:threonine-type endopeptidase activity"/>
    <property type="evidence" value="ECO:0007669"/>
    <property type="project" value="UniProtKB-KW"/>
</dbReference>
<evidence type="ECO:0000256" key="7">
    <source>
        <dbReference type="ARBA" id="ARBA00022801"/>
    </source>
</evidence>
<comment type="catalytic activity">
    <reaction evidence="1">
        <text>Cleavage of peptide bonds with very broad specificity.</text>
        <dbReference type="EC" id="3.4.25.1"/>
    </reaction>
</comment>
<dbReference type="InterPro" id="IPR000243">
    <property type="entry name" value="Pept_T1A_subB"/>
</dbReference>
<evidence type="ECO:0000256" key="5">
    <source>
        <dbReference type="ARBA" id="ARBA00022670"/>
    </source>
</evidence>
<protein>
    <recommendedName>
        <fullName evidence="3">proteasome endopeptidase complex</fullName>
        <ecNumber evidence="3">3.4.25.1</ecNumber>
    </recommendedName>
</protein>
<reference evidence="11 12" key="1">
    <citation type="journal article" date="2019" name="J. Hered.">
        <title>An Improved Genome Assembly for Drosophila navojoa, the Basal Species in the mojavensis Cluster.</title>
        <authorList>
            <person name="Vanderlinde T."/>
            <person name="Dupim E.G."/>
            <person name="Nazario-Yepiz N.O."/>
            <person name="Carvalho A.B."/>
        </authorList>
    </citation>
    <scope>NUCLEOTIDE SEQUENCE [LARGE SCALE GENOMIC DNA]</scope>
    <source>
        <strain evidence="11">Navoj_Jal97</strain>
        <tissue evidence="11">Whole organism</tissue>
    </source>
</reference>
<keyword evidence="4" id="KW-0963">Cytoplasm</keyword>
<comment type="caution">
    <text evidence="11">The sequence shown here is derived from an EMBL/GenBank/DDBJ whole genome shotgun (WGS) entry which is preliminary data.</text>
</comment>
<dbReference type="OrthoDB" id="7854943at2759"/>
<feature type="active site" description="Nucleophile" evidence="10">
    <location>
        <position position="10"/>
    </location>
</feature>
<keyword evidence="7" id="KW-0378">Hydrolase</keyword>
<dbReference type="Gene3D" id="3.60.20.10">
    <property type="entry name" value="Glutamine Phosphoribosylpyrophosphate, subunit 1, domain 1"/>
    <property type="match status" value="1"/>
</dbReference>
<dbReference type="GO" id="GO:0051603">
    <property type="term" value="P:proteolysis involved in protein catabolic process"/>
    <property type="evidence" value="ECO:0007669"/>
    <property type="project" value="InterPro"/>
</dbReference>
<dbReference type="GO" id="GO:0005634">
    <property type="term" value="C:nucleus"/>
    <property type="evidence" value="ECO:0007669"/>
    <property type="project" value="UniProtKB-SubCell"/>
</dbReference>
<dbReference type="PANTHER" id="PTHR32194:SF0">
    <property type="entry name" value="ATP-DEPENDENT PROTEASE SUBUNIT HSLV"/>
    <property type="match status" value="1"/>
</dbReference>
<proteinExistence type="predicted"/>
<keyword evidence="5" id="KW-0645">Protease</keyword>
<evidence type="ECO:0000256" key="10">
    <source>
        <dbReference type="PIRSR" id="PIRSR600243-1"/>
    </source>
</evidence>
<comment type="subcellular location">
    <subcellularLocation>
        <location evidence="2">Nucleus</location>
    </subcellularLocation>
</comment>
<evidence type="ECO:0000256" key="8">
    <source>
        <dbReference type="ARBA" id="ARBA00022942"/>
    </source>
</evidence>
<evidence type="ECO:0000256" key="1">
    <source>
        <dbReference type="ARBA" id="ARBA00001198"/>
    </source>
</evidence>
<dbReference type="AlphaFoldDB" id="A0A484BQG7"/>
<gene>
    <name evidence="11" type="ORF">AWZ03_003341</name>
</gene>
<accession>A0A484BQG7</accession>
<dbReference type="PROSITE" id="PS51476">
    <property type="entry name" value="PROTEASOME_BETA_2"/>
    <property type="match status" value="1"/>
</dbReference>
<sequence>MNTDDYYGGTTIMAAEFDGGVVMGADTRTSCRTYVSNRTADKLTRITDHIYCCRSGSAAQTQTLAESVESFLCSFQNYSNTLCLVYDAAVQFRNKIYAMRDVLVASIIVAGWDQAKGGQVYTVPITGLLVQERYAIAGSGSNSIHGFMAAHFKSGMNQEDTVDVVKRAIRLAVRHDCSSGGAVRIGIITADGMSASVYPKDDPEMRKKDREWRMNKKRESFLLPI</sequence>
<evidence type="ECO:0000256" key="2">
    <source>
        <dbReference type="ARBA" id="ARBA00004123"/>
    </source>
</evidence>
<dbReference type="EC" id="3.4.25.1" evidence="3"/>
<keyword evidence="8" id="KW-0647">Proteasome</keyword>
<dbReference type="EMBL" id="LSRL02000017">
    <property type="protein sequence ID" value="TDG50125.1"/>
    <property type="molecule type" value="Genomic_DNA"/>
</dbReference>
<evidence type="ECO:0000256" key="4">
    <source>
        <dbReference type="ARBA" id="ARBA00022490"/>
    </source>
</evidence>
<dbReference type="InterPro" id="IPR001353">
    <property type="entry name" value="Proteasome_sua/b"/>
</dbReference>
<dbReference type="STRING" id="7232.A0A484BQG7"/>
<dbReference type="GO" id="GO:0019774">
    <property type="term" value="C:proteasome core complex, beta-subunit complex"/>
    <property type="evidence" value="ECO:0007669"/>
    <property type="project" value="UniProtKB-ARBA"/>
</dbReference>
<dbReference type="OMA" id="PWAGEVH"/>
<evidence type="ECO:0000256" key="6">
    <source>
        <dbReference type="ARBA" id="ARBA00022698"/>
    </source>
</evidence>
<evidence type="ECO:0000313" key="12">
    <source>
        <dbReference type="Proteomes" id="UP000295192"/>
    </source>
</evidence>
<dbReference type="InterPro" id="IPR029055">
    <property type="entry name" value="Ntn_hydrolases_N"/>
</dbReference>
<dbReference type="Pfam" id="PF00227">
    <property type="entry name" value="Proteasome"/>
    <property type="match status" value="1"/>
</dbReference>